<dbReference type="EMBL" id="APPE01000087">
    <property type="protein sequence ID" value="ENU97419.1"/>
    <property type="molecule type" value="Genomic_DNA"/>
</dbReference>
<gene>
    <name evidence="1" type="ORF">F969_03642</name>
</gene>
<organism evidence="1 2">
    <name type="scientific">Acinetobacter variabilis</name>
    <dbReference type="NCBI Taxonomy" id="70346"/>
    <lineage>
        <taxon>Bacteria</taxon>
        <taxon>Pseudomonadati</taxon>
        <taxon>Pseudomonadota</taxon>
        <taxon>Gammaproteobacteria</taxon>
        <taxon>Moraxellales</taxon>
        <taxon>Moraxellaceae</taxon>
        <taxon>Acinetobacter</taxon>
    </lineage>
</organism>
<dbReference type="AlphaFoldDB" id="N8WR37"/>
<evidence type="ECO:0000313" key="1">
    <source>
        <dbReference type="EMBL" id="ENU97419.1"/>
    </source>
</evidence>
<dbReference type="GO" id="GO:0043683">
    <property type="term" value="P:type IV pilus assembly"/>
    <property type="evidence" value="ECO:0007669"/>
    <property type="project" value="InterPro"/>
</dbReference>
<comment type="caution">
    <text evidence="1">The sequence shown here is derived from an EMBL/GenBank/DDBJ whole genome shotgun (WGS) entry which is preliminary data.</text>
</comment>
<dbReference type="eggNOG" id="COG4966">
    <property type="taxonomic scope" value="Bacteria"/>
</dbReference>
<proteinExistence type="predicted"/>
<evidence type="ECO:0000313" key="2">
    <source>
        <dbReference type="Proteomes" id="UP000013070"/>
    </source>
</evidence>
<evidence type="ECO:0008006" key="3">
    <source>
        <dbReference type="Google" id="ProtNLM"/>
    </source>
</evidence>
<dbReference type="PROSITE" id="PS00409">
    <property type="entry name" value="PROKAR_NTER_METHYL"/>
    <property type="match status" value="1"/>
</dbReference>
<dbReference type="InterPro" id="IPR012902">
    <property type="entry name" value="N_methyl_site"/>
</dbReference>
<keyword evidence="2" id="KW-1185">Reference proteome</keyword>
<sequence length="316" mass="35418">MKKSIQGMSLLEVLVTLLIGTLVAAAALQILLTSTLNYNIQKSMSELQDNGNFGLSYIIRDLKLANLDANQAVINDRNNYGGIVLTSRSSYAGLTENELAVQSMNFPSHLKNNSDLNLVSRTGIHTSTVGKSDQLVIQYRAYEPDTFDCEGNKIEQEEINQGTFIVQRYFLRKDGEAYALACDAGRYQALLAIPASGITGLGDNGQIIIRRVDHFKFLLGIKENDKDEYSYLSVEDYMGEGNKLTKDADPRPRIMSIQLAILSRGYEPMNSNETIRTKFNIFNEEVEIKDDDKKYLREVITQTVALRNGYGLMEEL</sequence>
<dbReference type="Pfam" id="PF16074">
    <property type="entry name" value="PilW"/>
    <property type="match status" value="1"/>
</dbReference>
<dbReference type="PATRIC" id="fig|1217710.3.peg.3503"/>
<dbReference type="InterPro" id="IPR032092">
    <property type="entry name" value="PilW"/>
</dbReference>
<name>N8WR37_9GAMM</name>
<reference evidence="1 2" key="1">
    <citation type="submission" date="2013-02" db="EMBL/GenBank/DDBJ databases">
        <title>The Genome Sequence of Acinetobacter sp. NIPH 899.</title>
        <authorList>
            <consortium name="The Broad Institute Genome Sequencing Platform"/>
            <consortium name="The Broad Institute Genome Sequencing Center for Infectious Disease"/>
            <person name="Cerqueira G."/>
            <person name="Feldgarden M."/>
            <person name="Courvalin P."/>
            <person name="Perichon B."/>
            <person name="Grillot-Courvalin C."/>
            <person name="Clermont D."/>
            <person name="Rocha E."/>
            <person name="Yoon E.-J."/>
            <person name="Nemec A."/>
            <person name="Walker B."/>
            <person name="Young S.K."/>
            <person name="Zeng Q."/>
            <person name="Gargeya S."/>
            <person name="Fitzgerald M."/>
            <person name="Haas B."/>
            <person name="Abouelleil A."/>
            <person name="Alvarado L."/>
            <person name="Arachchi H.M."/>
            <person name="Berlin A.M."/>
            <person name="Chapman S.B."/>
            <person name="Dewar J."/>
            <person name="Goldberg J."/>
            <person name="Griggs A."/>
            <person name="Gujja S."/>
            <person name="Hansen M."/>
            <person name="Howarth C."/>
            <person name="Imamovic A."/>
            <person name="Larimer J."/>
            <person name="McCowan C."/>
            <person name="Murphy C."/>
            <person name="Neiman D."/>
            <person name="Pearson M."/>
            <person name="Priest M."/>
            <person name="Roberts A."/>
            <person name="Saif S."/>
            <person name="Shea T."/>
            <person name="Sisk P."/>
            <person name="Sykes S."/>
            <person name="Wortman J."/>
            <person name="Nusbaum C."/>
            <person name="Birren B."/>
        </authorList>
    </citation>
    <scope>NUCLEOTIDE SEQUENCE [LARGE SCALE GENOMIC DNA]</scope>
    <source>
        <strain evidence="1 2">NIPH 899</strain>
    </source>
</reference>
<dbReference type="RefSeq" id="WP_004787081.1">
    <property type="nucleotide sequence ID" value="NZ_JAHPPI010000016.1"/>
</dbReference>
<accession>N8WR37</accession>
<dbReference type="HOGENOM" id="CLU_054333_0_0_6"/>
<dbReference type="Pfam" id="PF07963">
    <property type="entry name" value="N_methyl"/>
    <property type="match status" value="1"/>
</dbReference>
<dbReference type="NCBIfam" id="TIGR02532">
    <property type="entry name" value="IV_pilin_GFxxxE"/>
    <property type="match status" value="1"/>
</dbReference>
<protein>
    <recommendedName>
        <fullName evidence="3">Prepilin-type N-terminal cleavage/methylation domain-containing protein</fullName>
    </recommendedName>
</protein>
<dbReference type="Proteomes" id="UP000013070">
    <property type="component" value="Unassembled WGS sequence"/>
</dbReference>